<sequence length="574" mass="62284">MDDDGSTSKTTTNMAVSEGTLISSSTEDVSGKDGLPVAVATTDVYRSTDANGSIITKTIRTTVRKVTNSRGATKCITEKKTTTVKEVLGGESSTTVETLTSEEMDDDGSTSKTTTNMAVSEGTLISSSTEDVSGKDGLPVAVATTDVYRSTDANGNIITKTIRTTIRKVTNPHGAVKYITEKKTTMKEVIGGGNSTSVDLVTKDVTTVMPNKRTQASYGNTISVHVSELNRNSGVNAAERTGKGSAWWNIKRRRLVKTWLPQFVSYVQRRGRSLSKAMPRKELLNFARDFCDLNFSSFENGFFSSGTYEEKHATWIIARSLSFHYPGVAVQQLGLGVGKFKRTLVIDEVCRSRNDESGASFVEMEFILSALQVVPKKCAYYEDVMILESGEVLFHGNGESLIVYFQELGFVCPSDVNMPNYLLNLNQQQQIQHQVTMIQGFNNQRQLRRSRMFCGIMNFSDDIMLITGGPGAGAPSRASTPIGSPVQSASTARLGTSSSPFQRRLKTGSFSRSPLKSPQRSPQRAAMASVSPQSSTMIKSLKISAYLAPGSKTSQAGGNTDFAAILEKKSTKLD</sequence>
<protein>
    <submittedName>
        <fullName evidence="2">Uncharacterized protein</fullName>
    </submittedName>
</protein>
<dbReference type="RefSeq" id="XP_067815774.1">
    <property type="nucleotide sequence ID" value="XM_067965434.1"/>
</dbReference>
<feature type="compositionally biased region" description="Polar residues" evidence="1">
    <location>
        <begin position="508"/>
        <end position="522"/>
    </location>
</feature>
<dbReference type="Proteomes" id="UP000294530">
    <property type="component" value="Unassembled WGS sequence"/>
</dbReference>
<dbReference type="OrthoDB" id="124047at2759"/>
<comment type="caution">
    <text evidence="2">The sequence shown here is derived from an EMBL/GenBank/DDBJ whole genome shotgun (WGS) entry which is preliminary data.</text>
</comment>
<reference evidence="2 3" key="1">
    <citation type="journal article" date="2021" name="Genome Biol.">
        <title>AFLAP: assembly-free linkage analysis pipeline using k-mers from genome sequencing data.</title>
        <authorList>
            <person name="Fletcher K."/>
            <person name="Zhang L."/>
            <person name="Gil J."/>
            <person name="Han R."/>
            <person name="Cavanaugh K."/>
            <person name="Michelmore R."/>
        </authorList>
    </citation>
    <scope>NUCLEOTIDE SEQUENCE [LARGE SCALE GENOMIC DNA]</scope>
    <source>
        <strain evidence="2 3">SF5</strain>
    </source>
</reference>
<evidence type="ECO:0000313" key="2">
    <source>
        <dbReference type="EMBL" id="TDH66275.1"/>
    </source>
</evidence>
<evidence type="ECO:0000256" key="1">
    <source>
        <dbReference type="SAM" id="MobiDB-lite"/>
    </source>
</evidence>
<keyword evidence="3" id="KW-1185">Reference proteome</keyword>
<feature type="compositionally biased region" description="Polar residues" evidence="1">
    <location>
        <begin position="477"/>
        <end position="501"/>
    </location>
</feature>
<feature type="region of interest" description="Disordered" evidence="1">
    <location>
        <begin position="470"/>
        <end position="535"/>
    </location>
</feature>
<accession>A0A976FGD0</accession>
<dbReference type="GeneID" id="94351105"/>
<dbReference type="EMBL" id="SHOA02000008">
    <property type="protein sequence ID" value="TDH66275.1"/>
    <property type="molecule type" value="Genomic_DNA"/>
</dbReference>
<dbReference type="KEGG" id="blac:94351105"/>
<organism evidence="2 3">
    <name type="scientific">Bremia lactucae</name>
    <name type="common">Lettuce downy mildew</name>
    <dbReference type="NCBI Taxonomy" id="4779"/>
    <lineage>
        <taxon>Eukaryota</taxon>
        <taxon>Sar</taxon>
        <taxon>Stramenopiles</taxon>
        <taxon>Oomycota</taxon>
        <taxon>Peronosporomycetes</taxon>
        <taxon>Peronosporales</taxon>
        <taxon>Peronosporaceae</taxon>
        <taxon>Bremia</taxon>
    </lineage>
</organism>
<gene>
    <name evidence="2" type="ORF">CCR75_007373</name>
</gene>
<proteinExistence type="predicted"/>
<dbReference type="AlphaFoldDB" id="A0A976FGD0"/>
<evidence type="ECO:0000313" key="3">
    <source>
        <dbReference type="Proteomes" id="UP000294530"/>
    </source>
</evidence>
<name>A0A976FGD0_BRELC</name>